<reference evidence="3" key="1">
    <citation type="submission" date="2021-08" db="EMBL/GenBank/DDBJ databases">
        <authorList>
            <person name="Zhang H."/>
            <person name="Xu M."/>
            <person name="Yu Z."/>
            <person name="Yang L."/>
            <person name="Cai Y."/>
        </authorList>
    </citation>
    <scope>NUCLEOTIDE SEQUENCE</scope>
    <source>
        <strain evidence="3">CHL1</strain>
    </source>
</reference>
<name>A0A9E6R9Q1_9HYPH</name>
<organism evidence="3 4">
    <name type="scientific">Chenggangzhangella methanolivorans</name>
    <dbReference type="NCBI Taxonomy" id="1437009"/>
    <lineage>
        <taxon>Bacteria</taxon>
        <taxon>Pseudomonadati</taxon>
        <taxon>Pseudomonadota</taxon>
        <taxon>Alphaproteobacteria</taxon>
        <taxon>Hyphomicrobiales</taxon>
        <taxon>Methylopilaceae</taxon>
        <taxon>Chenggangzhangella</taxon>
    </lineage>
</organism>
<keyword evidence="2" id="KW-0812">Transmembrane</keyword>
<gene>
    <name evidence="3" type="ORF">K6K41_22075</name>
</gene>
<evidence type="ECO:0000313" key="3">
    <source>
        <dbReference type="EMBL" id="QZN99408.1"/>
    </source>
</evidence>
<proteinExistence type="predicted"/>
<feature type="transmembrane region" description="Helical" evidence="2">
    <location>
        <begin position="334"/>
        <end position="355"/>
    </location>
</feature>
<dbReference type="AlphaFoldDB" id="A0A9E6R9Q1"/>
<evidence type="ECO:0000256" key="2">
    <source>
        <dbReference type="SAM" id="Phobius"/>
    </source>
</evidence>
<feature type="transmembrane region" description="Helical" evidence="2">
    <location>
        <begin position="61"/>
        <end position="82"/>
    </location>
</feature>
<dbReference type="KEGG" id="cmet:K6K41_22075"/>
<feature type="transmembrane region" description="Helical" evidence="2">
    <location>
        <begin position="398"/>
        <end position="417"/>
    </location>
</feature>
<dbReference type="Proteomes" id="UP000825701">
    <property type="component" value="Chromosome"/>
</dbReference>
<keyword evidence="2" id="KW-1133">Transmembrane helix</keyword>
<evidence type="ECO:0000256" key="1">
    <source>
        <dbReference type="SAM" id="MobiDB-lite"/>
    </source>
</evidence>
<feature type="region of interest" description="Disordered" evidence="1">
    <location>
        <begin position="94"/>
        <end position="113"/>
    </location>
</feature>
<feature type="transmembrane region" description="Helical" evidence="2">
    <location>
        <begin position="197"/>
        <end position="217"/>
    </location>
</feature>
<protein>
    <submittedName>
        <fullName evidence="3">Uncharacterized protein</fullName>
    </submittedName>
</protein>
<feature type="transmembrane region" description="Helical" evidence="2">
    <location>
        <begin position="224"/>
        <end position="245"/>
    </location>
</feature>
<dbReference type="EMBL" id="CP081869">
    <property type="protein sequence ID" value="QZN99408.1"/>
    <property type="molecule type" value="Genomic_DNA"/>
</dbReference>
<feature type="transmembrane region" description="Helical" evidence="2">
    <location>
        <begin position="119"/>
        <end position="141"/>
    </location>
</feature>
<sequence>MTDLAAASPSAGTPAPIALVALTGRLVWSYGPQLAVVATLGLIARELLIEASVALGFLNRLAGLTALTLVVLAHLVMVVALYETARPGLPSLEAARTSGAEPLPDAQPRRRRGETARRYASAVTLTLAPFFAIYAAWGFLADAVRDYSKHALALTPFGESGNILDVSGGAWLAASVALAWAIRRFAKHMRAKTGTAAWDWLIVTCEALWAFIGLFVISNWKNEILAALAIVPETIGALIGVAKAAGVPPPIEQTPPALGDALAGVFFYALYPLVQLTIAALIYGYDVHGVDEPAAGRGAQALARWRSSPKAARDFVGHFVDGLLKRYRAIANGVRLTLTSGVALIATAVVLFRLIDWLSAWAWSGAALVIGPHELREWQALSNGISLLFGTPSAPGDGVLVTPLKICLLAATIEIAFSRGARFRKRG</sequence>
<feature type="transmembrane region" description="Helical" evidence="2">
    <location>
        <begin position="265"/>
        <end position="285"/>
    </location>
</feature>
<keyword evidence="2" id="KW-0472">Membrane</keyword>
<dbReference type="RefSeq" id="WP_261402472.1">
    <property type="nucleotide sequence ID" value="NZ_CP081869.1"/>
</dbReference>
<evidence type="ECO:0000313" key="4">
    <source>
        <dbReference type="Proteomes" id="UP000825701"/>
    </source>
</evidence>
<keyword evidence="4" id="KW-1185">Reference proteome</keyword>
<accession>A0A9E6R9Q1</accession>